<accession>A0A395WF51</accession>
<comment type="caution">
    <text evidence="1">The sequence shown here is derived from an EMBL/GenBank/DDBJ whole genome shotgun (WGS) entry which is preliminary data.</text>
</comment>
<dbReference type="EMBL" id="QRYQ01000001">
    <property type="protein sequence ID" value="RGU94023.1"/>
    <property type="molecule type" value="Genomic_DNA"/>
</dbReference>
<dbReference type="RefSeq" id="WP_118324225.1">
    <property type="nucleotide sequence ID" value="NZ_QRYQ01000001.1"/>
</dbReference>
<dbReference type="AlphaFoldDB" id="A0A395WF51"/>
<protein>
    <submittedName>
        <fullName evidence="1">Uncharacterized protein</fullName>
    </submittedName>
</protein>
<gene>
    <name evidence="1" type="ORF">DWW32_00480</name>
</gene>
<proteinExistence type="predicted"/>
<dbReference type="Proteomes" id="UP000265489">
    <property type="component" value="Unassembled WGS sequence"/>
</dbReference>
<evidence type="ECO:0000313" key="2">
    <source>
        <dbReference type="Proteomes" id="UP000265489"/>
    </source>
</evidence>
<organism evidence="1 2">
    <name type="scientific">Holdemanella biformis</name>
    <dbReference type="NCBI Taxonomy" id="1735"/>
    <lineage>
        <taxon>Bacteria</taxon>
        <taxon>Bacillati</taxon>
        <taxon>Bacillota</taxon>
        <taxon>Erysipelotrichia</taxon>
        <taxon>Erysipelotrichales</taxon>
        <taxon>Erysipelotrichaceae</taxon>
        <taxon>Holdemanella</taxon>
    </lineage>
</organism>
<sequence length="60" mass="6797">MWFTIGLMLGAICGLIVCSCAMVSQITSLENMIAAQRMEIMDLKNKVNKEYLYDGFEETK</sequence>
<reference evidence="1 2" key="1">
    <citation type="submission" date="2018-08" db="EMBL/GenBank/DDBJ databases">
        <title>A genome reference for cultivated species of the human gut microbiota.</title>
        <authorList>
            <person name="Zou Y."/>
            <person name="Xue W."/>
            <person name="Luo G."/>
        </authorList>
    </citation>
    <scope>NUCLEOTIDE SEQUENCE [LARGE SCALE GENOMIC DNA]</scope>
    <source>
        <strain evidence="1 2">AF15-20</strain>
    </source>
</reference>
<name>A0A395WF51_9FIRM</name>
<evidence type="ECO:0000313" key="1">
    <source>
        <dbReference type="EMBL" id="RGU94023.1"/>
    </source>
</evidence>